<dbReference type="EMBL" id="CP043732">
    <property type="protein sequence ID" value="QMU96769.1"/>
    <property type="molecule type" value="Genomic_DNA"/>
</dbReference>
<feature type="region of interest" description="Disordered" evidence="1">
    <location>
        <begin position="231"/>
        <end position="267"/>
    </location>
</feature>
<gene>
    <name evidence="2" type="ORF">FVO59_05680</name>
</gene>
<proteinExistence type="predicted"/>
<name>A0A7D8AJ40_9MICO</name>
<evidence type="ECO:0000313" key="2">
    <source>
        <dbReference type="EMBL" id="QMU96769.1"/>
    </source>
</evidence>
<organism evidence="2 3">
    <name type="scientific">Microbacterium esteraromaticum</name>
    <dbReference type="NCBI Taxonomy" id="57043"/>
    <lineage>
        <taxon>Bacteria</taxon>
        <taxon>Bacillati</taxon>
        <taxon>Actinomycetota</taxon>
        <taxon>Actinomycetes</taxon>
        <taxon>Micrococcales</taxon>
        <taxon>Microbacteriaceae</taxon>
        <taxon>Microbacterium</taxon>
    </lineage>
</organism>
<dbReference type="AlphaFoldDB" id="A0A7D8AJ40"/>
<dbReference type="Proteomes" id="UP000515708">
    <property type="component" value="Chromosome"/>
</dbReference>
<sequence>MSGTKKSIGAITVVIAAFGGVVMLGSAASAAVTGLQQIGPQSGQLTTDARGVTSIDLEVGGAEVRVMFDDVDEAELRVEGASANGWTLRTDGDELEVHGPDRGFDWWSPDWLRGDERAVLVLPLALEGVDADLTLHAGSLDVVGEFGGLGVDVNAGALSLNGDARDLDLEVNAGRADIELRGVEQAQFTISAGRIVSTLASVPDSVDFTVSAGSLDLTLPDEEYDLRRQVSAGSLDSSLDESTDSPHRISGSVSAGSATLRPGGAGE</sequence>
<reference evidence="2 3" key="1">
    <citation type="journal article" date="2020" name="Front. Microbiol.">
        <title>Design of Bacterial Strain-Specific qPCR Assays Using NGS Data and Publicly Available Resources and Its Application to Track Biocontrol Strains.</title>
        <authorList>
            <person name="Hernandez I."/>
            <person name="Sant C."/>
            <person name="Martinez R."/>
            <person name="Fernandez C."/>
        </authorList>
    </citation>
    <scope>NUCLEOTIDE SEQUENCE [LARGE SCALE GENOMIC DNA]</scope>
    <source>
        <strain evidence="2 3">B24</strain>
    </source>
</reference>
<protein>
    <submittedName>
        <fullName evidence="2">DUF4097 domain-containing protein</fullName>
    </submittedName>
</protein>
<evidence type="ECO:0000313" key="3">
    <source>
        <dbReference type="Proteomes" id="UP000515708"/>
    </source>
</evidence>
<evidence type="ECO:0000256" key="1">
    <source>
        <dbReference type="SAM" id="MobiDB-lite"/>
    </source>
</evidence>
<dbReference type="RefSeq" id="WP_182255558.1">
    <property type="nucleotide sequence ID" value="NZ_CP043732.1"/>
</dbReference>
<accession>A0A7D8AJ40</accession>